<dbReference type="Pfam" id="PF01551">
    <property type="entry name" value="Peptidase_M23"/>
    <property type="match status" value="1"/>
</dbReference>
<evidence type="ECO:0000256" key="3">
    <source>
        <dbReference type="SAM" id="SignalP"/>
    </source>
</evidence>
<feature type="signal peptide" evidence="3">
    <location>
        <begin position="1"/>
        <end position="27"/>
    </location>
</feature>
<feature type="coiled-coil region" evidence="1">
    <location>
        <begin position="27"/>
        <end position="117"/>
    </location>
</feature>
<dbReference type="RefSeq" id="WP_126803622.1">
    <property type="nucleotide sequence ID" value="NZ_PIPL01000001.1"/>
</dbReference>
<dbReference type="Gene3D" id="2.70.70.10">
    <property type="entry name" value="Glucose Permease (Domain IIA)"/>
    <property type="match status" value="1"/>
</dbReference>
<feature type="domain" description="M23ase beta-sheet core" evidence="4">
    <location>
        <begin position="287"/>
        <end position="380"/>
    </location>
</feature>
<gene>
    <name evidence="5" type="ORF">CWE09_08990</name>
</gene>
<dbReference type="Gene3D" id="6.10.250.3150">
    <property type="match status" value="1"/>
</dbReference>
<reference evidence="5 6" key="1">
    <citation type="journal article" date="2011" name="Front. Microbiol.">
        <title>Genomic signatures of strain selection and enhancement in Bacillus atrophaeus var. globigii, a historical biowarfare simulant.</title>
        <authorList>
            <person name="Gibbons H.S."/>
            <person name="Broomall S.M."/>
            <person name="McNew L.A."/>
            <person name="Daligault H."/>
            <person name="Chapman C."/>
            <person name="Bruce D."/>
            <person name="Karavis M."/>
            <person name="Krepps M."/>
            <person name="McGregor P.A."/>
            <person name="Hong C."/>
            <person name="Park K.H."/>
            <person name="Akmal A."/>
            <person name="Feldman A."/>
            <person name="Lin J.S."/>
            <person name="Chang W.E."/>
            <person name="Higgs B.W."/>
            <person name="Demirev P."/>
            <person name="Lindquist J."/>
            <person name="Liem A."/>
            <person name="Fochler E."/>
            <person name="Read T.D."/>
            <person name="Tapia R."/>
            <person name="Johnson S."/>
            <person name="Bishop-Lilly K.A."/>
            <person name="Detter C."/>
            <person name="Han C."/>
            <person name="Sozhamannan S."/>
            <person name="Rosenzweig C.N."/>
            <person name="Skowronski E.W."/>
        </authorList>
    </citation>
    <scope>NUCLEOTIDE SEQUENCE [LARGE SCALE GENOMIC DNA]</scope>
    <source>
        <strain evidence="5 6">MLST1</strain>
    </source>
</reference>
<dbReference type="FunFam" id="2.70.70.10:FF:000003">
    <property type="entry name" value="Murein hydrolase activator EnvC"/>
    <property type="match status" value="1"/>
</dbReference>
<dbReference type="SUPFAM" id="SSF51261">
    <property type="entry name" value="Duplicated hybrid motif"/>
    <property type="match status" value="1"/>
</dbReference>
<protein>
    <submittedName>
        <fullName evidence="5">Peptidase M23</fullName>
    </submittedName>
</protein>
<dbReference type="PANTHER" id="PTHR21666">
    <property type="entry name" value="PEPTIDASE-RELATED"/>
    <property type="match status" value="1"/>
</dbReference>
<dbReference type="Proteomes" id="UP000288293">
    <property type="component" value="Unassembled WGS sequence"/>
</dbReference>
<dbReference type="PANTHER" id="PTHR21666:SF270">
    <property type="entry name" value="MUREIN HYDROLASE ACTIVATOR ENVC"/>
    <property type="match status" value="1"/>
</dbReference>
<dbReference type="InterPro" id="IPR050570">
    <property type="entry name" value="Cell_wall_metabolism_enzyme"/>
</dbReference>
<feature type="region of interest" description="Disordered" evidence="2">
    <location>
        <begin position="194"/>
        <end position="219"/>
    </location>
</feature>
<dbReference type="AlphaFoldDB" id="A0A432W9N0"/>
<dbReference type="OrthoDB" id="9784703at2"/>
<sequence>MILKRCSQLLSAFLLALLMTLALPLAAADTEEEYARAAAELEALQKEIESRRKSVQRRQQRLSGIERDLQSIESKINESTQQIQRTERQLEENQERIAELEREESVLEEQLQVQAELLADQIESAYRSGSHDFVQMLLNQQDPSRIERLLTYYRYFNDARMQQLQELHATEQELAEVVAEVARQRDNLTAAIARQQRQRNTLEEQKEEQESSARQLRVAQQTEETELTDLLQNEQELTELLAVLDDVLSQQQIDLAGLGSLRNSLSWPTEGSIRHGYGQRRSGEVNWKGVVINTNTEQPVKVIADGRVLFSDWLRGFGLVIVVDHGEGYMSLYGYNQSLTRDVGEEVRRGDTIALTGQSGGQERSGLYFEIRHEGNPIDPVRYIRR</sequence>
<organism evidence="5 6">
    <name type="scientific">Aliidiomarina minuta</name>
    <dbReference type="NCBI Taxonomy" id="880057"/>
    <lineage>
        <taxon>Bacteria</taxon>
        <taxon>Pseudomonadati</taxon>
        <taxon>Pseudomonadota</taxon>
        <taxon>Gammaproteobacteria</taxon>
        <taxon>Alteromonadales</taxon>
        <taxon>Idiomarinaceae</taxon>
        <taxon>Aliidiomarina</taxon>
    </lineage>
</organism>
<keyword evidence="1" id="KW-0175">Coiled coil</keyword>
<evidence type="ECO:0000256" key="2">
    <source>
        <dbReference type="SAM" id="MobiDB-lite"/>
    </source>
</evidence>
<evidence type="ECO:0000256" key="1">
    <source>
        <dbReference type="SAM" id="Coils"/>
    </source>
</evidence>
<accession>A0A432W9N0</accession>
<feature type="chain" id="PRO_5019132375" evidence="3">
    <location>
        <begin position="28"/>
        <end position="386"/>
    </location>
</feature>
<dbReference type="InterPro" id="IPR016047">
    <property type="entry name" value="M23ase_b-sheet_dom"/>
</dbReference>
<evidence type="ECO:0000259" key="4">
    <source>
        <dbReference type="Pfam" id="PF01551"/>
    </source>
</evidence>
<dbReference type="GO" id="GO:0004222">
    <property type="term" value="F:metalloendopeptidase activity"/>
    <property type="evidence" value="ECO:0007669"/>
    <property type="project" value="TreeGrafter"/>
</dbReference>
<name>A0A432W9N0_9GAMM</name>
<dbReference type="InterPro" id="IPR011055">
    <property type="entry name" value="Dup_hybrid_motif"/>
</dbReference>
<comment type="caution">
    <text evidence="5">The sequence shown here is derived from an EMBL/GenBank/DDBJ whole genome shotgun (WGS) entry which is preliminary data.</text>
</comment>
<feature type="compositionally biased region" description="Basic and acidic residues" evidence="2">
    <location>
        <begin position="200"/>
        <end position="211"/>
    </location>
</feature>
<evidence type="ECO:0000313" key="5">
    <source>
        <dbReference type="EMBL" id="RUO26809.1"/>
    </source>
</evidence>
<proteinExistence type="predicted"/>
<dbReference type="CDD" id="cd12797">
    <property type="entry name" value="M23_peptidase"/>
    <property type="match status" value="1"/>
</dbReference>
<dbReference type="EMBL" id="PIPL01000001">
    <property type="protein sequence ID" value="RUO26809.1"/>
    <property type="molecule type" value="Genomic_DNA"/>
</dbReference>
<keyword evidence="6" id="KW-1185">Reference proteome</keyword>
<evidence type="ECO:0000313" key="6">
    <source>
        <dbReference type="Proteomes" id="UP000288293"/>
    </source>
</evidence>
<keyword evidence="3" id="KW-0732">Signal</keyword>